<dbReference type="RefSeq" id="WP_084575318.1">
    <property type="nucleotide sequence ID" value="NZ_CP155572.1"/>
</dbReference>
<evidence type="ECO:0000313" key="1">
    <source>
        <dbReference type="EMBL" id="SMC63916.1"/>
    </source>
</evidence>
<sequence>MAKIKIYKVCSDSNWCAFKTIDSAVALIAAEIEAEAEDMKIGEETRGYYIAVTEMTEEEYDNLPDFNGF</sequence>
<accession>A0A1W2AT94</accession>
<evidence type="ECO:0000313" key="2">
    <source>
        <dbReference type="Proteomes" id="UP000192738"/>
    </source>
</evidence>
<dbReference type="AlphaFoldDB" id="A0A1W2AT94"/>
<proteinExistence type="predicted"/>
<dbReference type="STRING" id="112901.SAMN04488500_10699"/>
<dbReference type="OrthoDB" id="9955817at2"/>
<reference evidence="1 2" key="1">
    <citation type="submission" date="2017-04" db="EMBL/GenBank/DDBJ databases">
        <authorList>
            <person name="Afonso C.L."/>
            <person name="Miller P.J."/>
            <person name="Scott M.A."/>
            <person name="Spackman E."/>
            <person name="Goraichik I."/>
            <person name="Dimitrov K.M."/>
            <person name="Suarez D.L."/>
            <person name="Swayne D.E."/>
        </authorList>
    </citation>
    <scope>NUCLEOTIDE SEQUENCE [LARGE SCALE GENOMIC DNA]</scope>
    <source>
        <strain evidence="1 2">DSM 5090</strain>
    </source>
</reference>
<keyword evidence="2" id="KW-1185">Reference proteome</keyword>
<dbReference type="Proteomes" id="UP000192738">
    <property type="component" value="Unassembled WGS sequence"/>
</dbReference>
<organism evidence="1 2">
    <name type="scientific">Sporomusa malonica</name>
    <dbReference type="NCBI Taxonomy" id="112901"/>
    <lineage>
        <taxon>Bacteria</taxon>
        <taxon>Bacillati</taxon>
        <taxon>Bacillota</taxon>
        <taxon>Negativicutes</taxon>
        <taxon>Selenomonadales</taxon>
        <taxon>Sporomusaceae</taxon>
        <taxon>Sporomusa</taxon>
    </lineage>
</organism>
<gene>
    <name evidence="1" type="ORF">SAMN04488500_10699</name>
</gene>
<dbReference type="EMBL" id="FWXI01000006">
    <property type="protein sequence ID" value="SMC63916.1"/>
    <property type="molecule type" value="Genomic_DNA"/>
</dbReference>
<name>A0A1W2AT94_9FIRM</name>
<protein>
    <submittedName>
        <fullName evidence="1">Uncharacterized protein</fullName>
    </submittedName>
</protein>